<evidence type="ECO:0000256" key="1">
    <source>
        <dbReference type="ARBA" id="ARBA00022527"/>
    </source>
</evidence>
<keyword evidence="3 6" id="KW-0547">Nucleotide-binding</keyword>
<dbReference type="GO" id="GO:0033316">
    <property type="term" value="P:meiotic spindle assembly checkpoint signaling"/>
    <property type="evidence" value="ECO:0007669"/>
    <property type="project" value="TreeGrafter"/>
</dbReference>
<dbReference type="SUPFAM" id="SSF56112">
    <property type="entry name" value="Protein kinase-like (PK-like)"/>
    <property type="match status" value="1"/>
</dbReference>
<dbReference type="GO" id="GO:0005524">
    <property type="term" value="F:ATP binding"/>
    <property type="evidence" value="ECO:0007669"/>
    <property type="project" value="UniProtKB-UniRule"/>
</dbReference>
<keyword evidence="4" id="KW-0418">Kinase</keyword>
<dbReference type="PROSITE" id="PS50011">
    <property type="entry name" value="PROTEIN_KINASE_DOM"/>
    <property type="match status" value="1"/>
</dbReference>
<reference evidence="9" key="1">
    <citation type="submission" date="2021-12" db="EMBL/GenBank/DDBJ databases">
        <authorList>
            <person name="King R."/>
        </authorList>
    </citation>
    <scope>NUCLEOTIDE SEQUENCE</scope>
</reference>
<feature type="binding site" evidence="6">
    <location>
        <position position="489"/>
    </location>
    <ligand>
        <name>ATP</name>
        <dbReference type="ChEBI" id="CHEBI:30616"/>
    </ligand>
</feature>
<keyword evidence="2" id="KW-0808">Transferase</keyword>
<dbReference type="Proteomes" id="UP001152759">
    <property type="component" value="Chromosome 1"/>
</dbReference>
<feature type="compositionally biased region" description="Polar residues" evidence="7">
    <location>
        <begin position="184"/>
        <end position="199"/>
    </location>
</feature>
<keyword evidence="10" id="KW-1185">Reference proteome</keyword>
<dbReference type="GO" id="GO:0034501">
    <property type="term" value="P:protein localization to kinetochore"/>
    <property type="evidence" value="ECO:0007669"/>
    <property type="project" value="TreeGrafter"/>
</dbReference>
<keyword evidence="1" id="KW-0723">Serine/threonine-protein kinase</keyword>
<name>A0A9P0EZF6_BEMTA</name>
<evidence type="ECO:0000256" key="4">
    <source>
        <dbReference type="ARBA" id="ARBA00022777"/>
    </source>
</evidence>
<dbReference type="GO" id="GO:0007094">
    <property type="term" value="P:mitotic spindle assembly checkpoint signaling"/>
    <property type="evidence" value="ECO:0007669"/>
    <property type="project" value="TreeGrafter"/>
</dbReference>
<gene>
    <name evidence="9" type="ORF">BEMITA_LOCUS1854</name>
</gene>
<sequence>MDFNIRYEGNSLIMETNFKPQDGNLSDQETDEQSSTTGDSSGLYAYYPSIDFPYSTRKFKSRLGKRRHTINPFRISTDVVEPQNEKNSSGNNSREDSSSLSISRDLNLMEKQQTKPAEFEDSLYTPVVRVEQKFSNLYLSGNNQPWSQSKEPLKQTSTNIFRGNTTTLNSQPPHQPPQGKNVFGSISLNCPNSKSNQMSKPVKNEPETQRARLNIDLDARNFINIFDMPSVKLAETPPRFKPSLSLPQLRNPKAGNPFFDSAPPAAKDLSINTSPQETAPKDMDSVLDLSMDNRAKGANLNQLNTTVNTASFKPSCNSSVIGEIDHEGNKENERMASKLPVSRAPLDSKLLAKEIFKMPSMEITPMKAPVSNSFKKPAQPLTTNANSSSIPCFVSQPQIINPNFVLPKLNPRPQSKPYSFSSDVAKFRQKEGGPKVTIQNAPQPSNPSSTPCIKVNNRSYNIHSTIGKGGSSEVYKVEDPGSKSFLAMKVVKLASVDEAIAEGYMNEVKLLEKLQGCPSVIRMFDYEYIQETKKLYVVMELGETDLSRLLKDIKKTKEISPIRILYYWTEMLTAVQEIHEKGIIHSDLKPANFLFVSGRLKLIDFGIASSLQGDMTSVHKDICAGTENYMSPEAIKDGTGGNDKKYKISYKSDVWSLGCILYNLIYGKTPFSHITSHWGKMYAIISSSHKIDFPNHPIPPILRQAMQRCLIRDPKQRPTVKDLLDGASGFLFQSPCVYSCKDLPLKIQQSLPQECWLKIAHLFQNQ</sequence>
<evidence type="ECO:0000313" key="10">
    <source>
        <dbReference type="Proteomes" id="UP001152759"/>
    </source>
</evidence>
<organism evidence="9 10">
    <name type="scientific">Bemisia tabaci</name>
    <name type="common">Sweetpotato whitefly</name>
    <name type="synonym">Aleurodes tabaci</name>
    <dbReference type="NCBI Taxonomy" id="7038"/>
    <lineage>
        <taxon>Eukaryota</taxon>
        <taxon>Metazoa</taxon>
        <taxon>Ecdysozoa</taxon>
        <taxon>Arthropoda</taxon>
        <taxon>Hexapoda</taxon>
        <taxon>Insecta</taxon>
        <taxon>Pterygota</taxon>
        <taxon>Neoptera</taxon>
        <taxon>Paraneoptera</taxon>
        <taxon>Hemiptera</taxon>
        <taxon>Sternorrhyncha</taxon>
        <taxon>Aleyrodoidea</taxon>
        <taxon>Aleyrodidae</taxon>
        <taxon>Aleyrodinae</taxon>
        <taxon>Bemisia</taxon>
    </lineage>
</organism>
<dbReference type="PROSITE" id="PS00107">
    <property type="entry name" value="PROTEIN_KINASE_ATP"/>
    <property type="match status" value="1"/>
</dbReference>
<dbReference type="PANTHER" id="PTHR22974">
    <property type="entry name" value="MIXED LINEAGE PROTEIN KINASE"/>
    <property type="match status" value="1"/>
</dbReference>
<feature type="compositionally biased region" description="Polar residues" evidence="7">
    <location>
        <begin position="23"/>
        <end position="40"/>
    </location>
</feature>
<dbReference type="GO" id="GO:0098813">
    <property type="term" value="P:nuclear chromosome segregation"/>
    <property type="evidence" value="ECO:0007669"/>
    <property type="project" value="UniProtKB-ARBA"/>
</dbReference>
<dbReference type="Gene3D" id="3.30.200.20">
    <property type="entry name" value="Phosphorylase Kinase, domain 1"/>
    <property type="match status" value="1"/>
</dbReference>
<dbReference type="EMBL" id="OU963862">
    <property type="protein sequence ID" value="CAH0382300.1"/>
    <property type="molecule type" value="Genomic_DNA"/>
</dbReference>
<dbReference type="AlphaFoldDB" id="A0A9P0EZF6"/>
<evidence type="ECO:0000259" key="8">
    <source>
        <dbReference type="PROSITE" id="PS50011"/>
    </source>
</evidence>
<dbReference type="InterPro" id="IPR011009">
    <property type="entry name" value="Kinase-like_dom_sf"/>
</dbReference>
<dbReference type="GO" id="GO:0005634">
    <property type="term" value="C:nucleus"/>
    <property type="evidence" value="ECO:0007669"/>
    <property type="project" value="TreeGrafter"/>
</dbReference>
<evidence type="ECO:0000256" key="7">
    <source>
        <dbReference type="SAM" id="MobiDB-lite"/>
    </source>
</evidence>
<dbReference type="SMART" id="SM00220">
    <property type="entry name" value="S_TKc"/>
    <property type="match status" value="1"/>
</dbReference>
<dbReference type="PANTHER" id="PTHR22974:SF21">
    <property type="entry name" value="DUAL SPECIFICITY PROTEIN KINASE TTK"/>
    <property type="match status" value="1"/>
</dbReference>
<evidence type="ECO:0000256" key="5">
    <source>
        <dbReference type="ARBA" id="ARBA00022840"/>
    </source>
</evidence>
<dbReference type="CDD" id="cd14131">
    <property type="entry name" value="PKc_Mps1"/>
    <property type="match status" value="1"/>
</dbReference>
<dbReference type="GO" id="GO:0004712">
    <property type="term" value="F:protein serine/threonine/tyrosine kinase activity"/>
    <property type="evidence" value="ECO:0007669"/>
    <property type="project" value="TreeGrafter"/>
</dbReference>
<evidence type="ECO:0000256" key="3">
    <source>
        <dbReference type="ARBA" id="ARBA00022741"/>
    </source>
</evidence>
<dbReference type="Pfam" id="PF00069">
    <property type="entry name" value="Pkinase"/>
    <property type="match status" value="1"/>
</dbReference>
<dbReference type="PROSITE" id="PS00108">
    <property type="entry name" value="PROTEIN_KINASE_ST"/>
    <property type="match status" value="1"/>
</dbReference>
<feature type="region of interest" description="Disordered" evidence="7">
    <location>
        <begin position="74"/>
        <end position="101"/>
    </location>
</feature>
<feature type="domain" description="Protein kinase" evidence="8">
    <location>
        <begin position="460"/>
        <end position="731"/>
    </location>
</feature>
<evidence type="ECO:0000256" key="2">
    <source>
        <dbReference type="ARBA" id="ARBA00022679"/>
    </source>
</evidence>
<dbReference type="InterPro" id="IPR008271">
    <property type="entry name" value="Ser/Thr_kinase_AS"/>
</dbReference>
<dbReference type="InterPro" id="IPR027084">
    <property type="entry name" value="Mps1_cat"/>
</dbReference>
<evidence type="ECO:0000256" key="6">
    <source>
        <dbReference type="PROSITE-ProRule" id="PRU10141"/>
    </source>
</evidence>
<dbReference type="FunFam" id="3.30.200.20:FF:000131">
    <property type="entry name" value="Dual specificity protein kinase TTK"/>
    <property type="match status" value="1"/>
</dbReference>
<protein>
    <recommendedName>
        <fullName evidence="8">Protein kinase domain-containing protein</fullName>
    </recommendedName>
</protein>
<feature type="compositionally biased region" description="Low complexity" evidence="7">
    <location>
        <begin position="87"/>
        <end position="101"/>
    </location>
</feature>
<dbReference type="InterPro" id="IPR000719">
    <property type="entry name" value="Prot_kinase_dom"/>
</dbReference>
<accession>A0A9P0EZF6</accession>
<feature type="region of interest" description="Disordered" evidence="7">
    <location>
        <begin position="14"/>
        <end position="42"/>
    </location>
</feature>
<feature type="region of interest" description="Disordered" evidence="7">
    <location>
        <begin position="164"/>
        <end position="208"/>
    </location>
</feature>
<evidence type="ECO:0000313" key="9">
    <source>
        <dbReference type="EMBL" id="CAH0382300.1"/>
    </source>
</evidence>
<dbReference type="GO" id="GO:0000776">
    <property type="term" value="C:kinetochore"/>
    <property type="evidence" value="ECO:0007669"/>
    <property type="project" value="TreeGrafter"/>
</dbReference>
<keyword evidence="5 6" id="KW-0067">ATP-binding</keyword>
<proteinExistence type="predicted"/>
<dbReference type="GO" id="GO:0004674">
    <property type="term" value="F:protein serine/threonine kinase activity"/>
    <property type="evidence" value="ECO:0007669"/>
    <property type="project" value="UniProtKB-KW"/>
</dbReference>
<dbReference type="InterPro" id="IPR017441">
    <property type="entry name" value="Protein_kinase_ATP_BS"/>
</dbReference>
<dbReference type="Gene3D" id="1.10.510.10">
    <property type="entry name" value="Transferase(Phosphotransferase) domain 1"/>
    <property type="match status" value="1"/>
</dbReference>